<evidence type="ECO:0000259" key="9">
    <source>
        <dbReference type="Pfam" id="PF13813"/>
    </source>
</evidence>
<feature type="transmembrane region" description="Helical" evidence="8">
    <location>
        <begin position="355"/>
        <end position="377"/>
    </location>
</feature>
<evidence type="ECO:0000256" key="4">
    <source>
        <dbReference type="ARBA" id="ARBA00022679"/>
    </source>
</evidence>
<comment type="similarity">
    <text evidence="3">Belongs to the wax synthase family.</text>
</comment>
<feature type="transmembrane region" description="Helical" evidence="8">
    <location>
        <begin position="113"/>
        <end position="132"/>
    </location>
</feature>
<dbReference type="VEuPathDB" id="FungiDB:MSYG_2569"/>
<evidence type="ECO:0000256" key="1">
    <source>
        <dbReference type="ARBA" id="ARBA00004141"/>
    </source>
</evidence>
<sequence length="445" mass="50826">MDWLKATWADLPWSYTGLVLPRSLNPAYVLVPHLPRFLELFPQLQMRENVWQHWFGSLGFQVQAYPVTPYTLEAFCDEFLRLVLDLVLFQILWIQPSLNVLKRGASPATRRLLVILHIMVLLPWAVLGSGGQSRMTNYLRAALAFRSSLLLWDIFMIRPVAEVRSWSAARTFAQVWLFPVEVAVLAKRPGPQRPRLHCLREVGKGLVSVLFVQLCLLFFPPIEVVREMPKYQYMCYGPFMVVGLYAMLSSTGMFLVNMSGLVVGIEQAPLFENPFFTTSVQQFWSRWNRAVSTVLHRVVFGSLSTARPKKKQSDSSPKRPPSLVRFAQTSLMAMATFLVSGLFHEFLLLCSTPGLYGWQTLFFLLNGLLAVSATAIARYAPGITRRTPTFVRYLILTLFCCCLSHLFFVPLQTHNMLAEPQILLQLLLLPRGTPPQHAYFLHLFR</sequence>
<dbReference type="OMA" id="FWRPALG"/>
<evidence type="ECO:0000256" key="3">
    <source>
        <dbReference type="ARBA" id="ARBA00007282"/>
    </source>
</evidence>
<evidence type="ECO:0000256" key="6">
    <source>
        <dbReference type="ARBA" id="ARBA00022989"/>
    </source>
</evidence>
<organism evidence="10 11">
    <name type="scientific">Malassezia sympodialis (strain ATCC 42132)</name>
    <name type="common">Atopic eczema-associated yeast</name>
    <dbReference type="NCBI Taxonomy" id="1230383"/>
    <lineage>
        <taxon>Eukaryota</taxon>
        <taxon>Fungi</taxon>
        <taxon>Dikarya</taxon>
        <taxon>Basidiomycota</taxon>
        <taxon>Ustilaginomycotina</taxon>
        <taxon>Malasseziomycetes</taxon>
        <taxon>Malasseziales</taxon>
        <taxon>Malasseziaceae</taxon>
        <taxon>Malassezia</taxon>
    </lineage>
</organism>
<feature type="domain" description="Wax synthase" evidence="9">
    <location>
        <begin position="269"/>
        <end position="365"/>
    </location>
</feature>
<keyword evidence="5 8" id="KW-0812">Transmembrane</keyword>
<comment type="subcellular location">
    <subcellularLocation>
        <location evidence="1">Membrane</location>
        <topology evidence="1">Multi-pass membrane protein</topology>
    </subcellularLocation>
</comment>
<keyword evidence="7 8" id="KW-0472">Membrane</keyword>
<feature type="transmembrane region" description="Helical" evidence="8">
    <location>
        <begin position="323"/>
        <end position="343"/>
    </location>
</feature>
<evidence type="ECO:0000256" key="2">
    <source>
        <dbReference type="ARBA" id="ARBA00005179"/>
    </source>
</evidence>
<evidence type="ECO:0000256" key="8">
    <source>
        <dbReference type="SAM" id="Phobius"/>
    </source>
</evidence>
<feature type="transmembrane region" description="Helical" evidence="8">
    <location>
        <begin position="389"/>
        <end position="408"/>
    </location>
</feature>
<dbReference type="Pfam" id="PF13813">
    <property type="entry name" value="MBOAT_2"/>
    <property type="match status" value="1"/>
</dbReference>
<proteinExistence type="inferred from homology"/>
<feature type="transmembrane region" description="Helical" evidence="8">
    <location>
        <begin position="202"/>
        <end position="219"/>
    </location>
</feature>
<name>A0A1M8A7D9_MALS4</name>
<dbReference type="GO" id="GO:0006629">
    <property type="term" value="P:lipid metabolic process"/>
    <property type="evidence" value="ECO:0007669"/>
    <property type="project" value="InterPro"/>
</dbReference>
<accession>A0A1M8A7D9</accession>
<dbReference type="GO" id="GO:0008374">
    <property type="term" value="F:O-acyltransferase activity"/>
    <property type="evidence" value="ECO:0007669"/>
    <property type="project" value="InterPro"/>
</dbReference>
<dbReference type="GO" id="GO:0016020">
    <property type="term" value="C:membrane"/>
    <property type="evidence" value="ECO:0007669"/>
    <property type="project" value="UniProtKB-SubCell"/>
</dbReference>
<evidence type="ECO:0000256" key="7">
    <source>
        <dbReference type="ARBA" id="ARBA00023136"/>
    </source>
</evidence>
<comment type="pathway">
    <text evidence="2">Secondary metabolite biosynthesis.</text>
</comment>
<dbReference type="PANTHER" id="PTHR31595:SF57">
    <property type="entry name" value="OS04G0481900 PROTEIN"/>
    <property type="match status" value="1"/>
</dbReference>
<dbReference type="EMBL" id="LT671824">
    <property type="protein sequence ID" value="SHO78227.1"/>
    <property type="molecule type" value="Genomic_DNA"/>
</dbReference>
<keyword evidence="6 8" id="KW-1133">Transmembrane helix</keyword>
<dbReference type="OrthoDB" id="1077582at2759"/>
<dbReference type="InterPro" id="IPR044851">
    <property type="entry name" value="Wax_synthase"/>
</dbReference>
<evidence type="ECO:0000313" key="10">
    <source>
        <dbReference type="EMBL" id="SHO78227.1"/>
    </source>
</evidence>
<gene>
    <name evidence="10" type="ORF">MSYG_2569</name>
</gene>
<evidence type="ECO:0000313" key="11">
    <source>
        <dbReference type="Proteomes" id="UP000186303"/>
    </source>
</evidence>
<dbReference type="InterPro" id="IPR032805">
    <property type="entry name" value="Wax_synthase_dom"/>
</dbReference>
<protein>
    <recommendedName>
        <fullName evidence="9">Wax synthase domain-containing protein</fullName>
    </recommendedName>
</protein>
<dbReference type="PANTHER" id="PTHR31595">
    <property type="entry name" value="LONG-CHAIN-ALCOHOL O-FATTY-ACYLTRANSFERASE 3-RELATED"/>
    <property type="match status" value="1"/>
</dbReference>
<evidence type="ECO:0000256" key="5">
    <source>
        <dbReference type="ARBA" id="ARBA00022692"/>
    </source>
</evidence>
<reference evidence="11" key="1">
    <citation type="journal article" date="2017" name="Nucleic Acids Res.">
        <title>Proteogenomics produces comprehensive and highly accurate protein-coding gene annotation in a complete genome assembly of Malassezia sympodialis.</title>
        <authorList>
            <person name="Zhu Y."/>
            <person name="Engstroem P.G."/>
            <person name="Tellgren-Roth C."/>
            <person name="Baudo C.D."/>
            <person name="Kennell J.C."/>
            <person name="Sun S."/>
            <person name="Billmyre R.B."/>
            <person name="Schroeder M.S."/>
            <person name="Andersson A."/>
            <person name="Holm T."/>
            <person name="Sigurgeirsson B."/>
            <person name="Wu G."/>
            <person name="Sankaranarayanan S.R."/>
            <person name="Siddharthan R."/>
            <person name="Sanyal K."/>
            <person name="Lundeberg J."/>
            <person name="Nystedt B."/>
            <person name="Boekhout T."/>
            <person name="Dawson T.L. Jr."/>
            <person name="Heitman J."/>
            <person name="Scheynius A."/>
            <person name="Lehtioe J."/>
        </authorList>
    </citation>
    <scope>NUCLEOTIDE SEQUENCE [LARGE SCALE GENOMIC DNA]</scope>
    <source>
        <strain evidence="11">ATCC 42132</strain>
    </source>
</reference>
<keyword evidence="11" id="KW-1185">Reference proteome</keyword>
<dbReference type="Proteomes" id="UP000186303">
    <property type="component" value="Chromosome 4"/>
</dbReference>
<dbReference type="AlphaFoldDB" id="A0A1M8A7D9"/>
<keyword evidence="4" id="KW-0808">Transferase</keyword>